<dbReference type="RefSeq" id="XP_009042777.1">
    <property type="nucleotide sequence ID" value="XM_009044529.1"/>
</dbReference>
<evidence type="ECO:0000256" key="3">
    <source>
        <dbReference type="ARBA" id="ARBA00022563"/>
    </source>
</evidence>
<dbReference type="InParanoid" id="F0YQT5"/>
<feature type="non-terminal residue" evidence="7">
    <location>
        <position position="1"/>
    </location>
</feature>
<dbReference type="Proteomes" id="UP000002729">
    <property type="component" value="Unassembled WGS sequence"/>
</dbReference>
<dbReference type="GO" id="GO:0006730">
    <property type="term" value="P:one-carbon metabolic process"/>
    <property type="evidence" value="ECO:0007669"/>
    <property type="project" value="UniProtKB-KW"/>
</dbReference>
<dbReference type="AlphaFoldDB" id="F0YQT5"/>
<dbReference type="InterPro" id="IPR000559">
    <property type="entry name" value="Formate_THF_ligase"/>
</dbReference>
<dbReference type="OMA" id="RIAVTIY"/>
<keyword evidence="6" id="KW-0067">ATP-binding</keyword>
<dbReference type="OrthoDB" id="5126881at2759"/>
<dbReference type="Gene3D" id="3.10.410.10">
    <property type="entry name" value="Formyltetrahydrofolate synthetase, domain 3"/>
    <property type="match status" value="1"/>
</dbReference>
<accession>F0YQT5</accession>
<dbReference type="GO" id="GO:0005524">
    <property type="term" value="F:ATP binding"/>
    <property type="evidence" value="ECO:0007669"/>
    <property type="project" value="UniProtKB-KW"/>
</dbReference>
<evidence type="ECO:0000256" key="4">
    <source>
        <dbReference type="ARBA" id="ARBA00022598"/>
    </source>
</evidence>
<dbReference type="SUPFAM" id="SSF52540">
    <property type="entry name" value="P-loop containing nucleoside triphosphate hydrolases"/>
    <property type="match status" value="1"/>
</dbReference>
<evidence type="ECO:0000313" key="7">
    <source>
        <dbReference type="EMBL" id="EGB02523.1"/>
    </source>
</evidence>
<reference evidence="7 8" key="1">
    <citation type="journal article" date="2011" name="Proc. Natl. Acad. Sci. U.S.A.">
        <title>Niche of harmful alga Aureococcus anophagefferens revealed through ecogenomics.</title>
        <authorList>
            <person name="Gobler C.J."/>
            <person name="Berry D.L."/>
            <person name="Dyhrman S.T."/>
            <person name="Wilhelm S.W."/>
            <person name="Salamov A."/>
            <person name="Lobanov A.V."/>
            <person name="Zhang Y."/>
            <person name="Collier J.L."/>
            <person name="Wurch L.L."/>
            <person name="Kustka A.B."/>
            <person name="Dill B.D."/>
            <person name="Shah M."/>
            <person name="VerBerkmoes N.C."/>
            <person name="Kuo A."/>
            <person name="Terry A."/>
            <person name="Pangilinan J."/>
            <person name="Lindquist E.A."/>
            <person name="Lucas S."/>
            <person name="Paulsen I.T."/>
            <person name="Hattenrath-Lehmann T.K."/>
            <person name="Talmage S.C."/>
            <person name="Walker E.A."/>
            <person name="Koch F."/>
            <person name="Burson A.M."/>
            <person name="Marcoval M.A."/>
            <person name="Tang Y.Z."/>
            <person name="Lecleir G.R."/>
            <person name="Coyne K.J."/>
            <person name="Berg G.M."/>
            <person name="Bertrand E.M."/>
            <person name="Saito M.A."/>
            <person name="Gladyshev V.N."/>
            <person name="Grigoriev I.V."/>
        </authorList>
    </citation>
    <scope>NUCLEOTIDE SEQUENCE [LARGE SCALE GENOMIC DNA]</scope>
    <source>
        <strain evidence="8">CCMP 1984</strain>
    </source>
</reference>
<evidence type="ECO:0000256" key="1">
    <source>
        <dbReference type="ARBA" id="ARBA00004777"/>
    </source>
</evidence>
<dbReference type="EMBL" id="GL833460">
    <property type="protein sequence ID" value="EGB02523.1"/>
    <property type="molecule type" value="Genomic_DNA"/>
</dbReference>
<name>F0YQT5_AURAN</name>
<evidence type="ECO:0000256" key="5">
    <source>
        <dbReference type="ARBA" id="ARBA00022741"/>
    </source>
</evidence>
<dbReference type="Pfam" id="PF01268">
    <property type="entry name" value="FTHFS"/>
    <property type="match status" value="1"/>
</dbReference>
<keyword evidence="5" id="KW-0547">Nucleotide-binding</keyword>
<dbReference type="EC" id="6.3.4.3" evidence="2"/>
<proteinExistence type="predicted"/>
<keyword evidence="3" id="KW-0554">One-carbon metabolism</keyword>
<dbReference type="InterPro" id="IPR027417">
    <property type="entry name" value="P-loop_NTPase"/>
</dbReference>
<gene>
    <name evidence="7" type="ORF">AURANDRAFT_35178</name>
</gene>
<organism evidence="8">
    <name type="scientific">Aureococcus anophagefferens</name>
    <name type="common">Harmful bloom alga</name>
    <dbReference type="NCBI Taxonomy" id="44056"/>
    <lineage>
        <taxon>Eukaryota</taxon>
        <taxon>Sar</taxon>
        <taxon>Stramenopiles</taxon>
        <taxon>Ochrophyta</taxon>
        <taxon>Pelagophyceae</taxon>
        <taxon>Pelagomonadales</taxon>
        <taxon>Pelagomonadaceae</taxon>
        <taxon>Aureococcus</taxon>
    </lineage>
</organism>
<evidence type="ECO:0000313" key="8">
    <source>
        <dbReference type="Proteomes" id="UP000002729"/>
    </source>
</evidence>
<keyword evidence="8" id="KW-1185">Reference proteome</keyword>
<dbReference type="KEGG" id="aaf:AURANDRAFT_35178"/>
<protein>
    <recommendedName>
        <fullName evidence="2">formate--tetrahydrofolate ligase</fullName>
        <ecNumber evidence="2">6.3.4.3</ecNumber>
    </recommendedName>
</protein>
<evidence type="ECO:0000256" key="2">
    <source>
        <dbReference type="ARBA" id="ARBA00012295"/>
    </source>
</evidence>
<comment type="pathway">
    <text evidence="1">One-carbon metabolism; tetrahydrofolate interconversion.</text>
</comment>
<dbReference type="FunFam" id="3.10.410.10:FF:000001">
    <property type="entry name" value="Putative formate--tetrahydrofolate ligase"/>
    <property type="match status" value="1"/>
</dbReference>
<sequence length="121" mass="13111">LYDLEDPVKTKVAKICEGIYKAGEVTYSDEAEAQLAAYERQGLGGLPVCIAKTQYSLSTDAKLKGVPEGHTVNVREVRAAAGAGFLYMLCGDIMTVPGLPTRPGFVDIDYDHEKDRVLGLF</sequence>
<dbReference type="GO" id="GO:0004329">
    <property type="term" value="F:formate-tetrahydrofolate ligase activity"/>
    <property type="evidence" value="ECO:0007669"/>
    <property type="project" value="UniProtKB-EC"/>
</dbReference>
<dbReference type="eggNOG" id="KOG4230">
    <property type="taxonomic scope" value="Eukaryota"/>
</dbReference>
<keyword evidence="4" id="KW-0436">Ligase</keyword>
<dbReference type="GeneID" id="20221561"/>
<evidence type="ECO:0000256" key="6">
    <source>
        <dbReference type="ARBA" id="ARBA00022840"/>
    </source>
</evidence>